<dbReference type="Proteomes" id="UP001500840">
    <property type="component" value="Unassembled WGS sequence"/>
</dbReference>
<evidence type="ECO:0008006" key="3">
    <source>
        <dbReference type="Google" id="ProtNLM"/>
    </source>
</evidence>
<dbReference type="RefSeq" id="WP_345320616.1">
    <property type="nucleotide sequence ID" value="NZ_BAABGA010000018.1"/>
</dbReference>
<keyword evidence="2" id="KW-1185">Reference proteome</keyword>
<reference evidence="2" key="1">
    <citation type="journal article" date="2019" name="Int. J. Syst. Evol. Microbiol.">
        <title>The Global Catalogue of Microorganisms (GCM) 10K type strain sequencing project: providing services to taxonomists for standard genome sequencing and annotation.</title>
        <authorList>
            <consortium name="The Broad Institute Genomics Platform"/>
            <consortium name="The Broad Institute Genome Sequencing Center for Infectious Disease"/>
            <person name="Wu L."/>
            <person name="Ma J."/>
        </authorList>
    </citation>
    <scope>NUCLEOTIDE SEQUENCE [LARGE SCALE GENOMIC DNA]</scope>
    <source>
        <strain evidence="2">JCM 17759</strain>
    </source>
</reference>
<gene>
    <name evidence="1" type="ORF">GCM10023156_13740</name>
</gene>
<organism evidence="1 2">
    <name type="scientific">Novipirellula rosea</name>
    <dbReference type="NCBI Taxonomy" id="1031540"/>
    <lineage>
        <taxon>Bacteria</taxon>
        <taxon>Pseudomonadati</taxon>
        <taxon>Planctomycetota</taxon>
        <taxon>Planctomycetia</taxon>
        <taxon>Pirellulales</taxon>
        <taxon>Pirellulaceae</taxon>
        <taxon>Novipirellula</taxon>
    </lineage>
</organism>
<accession>A0ABP8MIH1</accession>
<evidence type="ECO:0000313" key="1">
    <source>
        <dbReference type="EMBL" id="GAA4449351.1"/>
    </source>
</evidence>
<proteinExistence type="predicted"/>
<name>A0ABP8MIH1_9BACT</name>
<protein>
    <recommendedName>
        <fullName evidence="3">Secreted protein</fullName>
    </recommendedName>
</protein>
<comment type="caution">
    <text evidence="1">The sequence shown here is derived from an EMBL/GenBank/DDBJ whole genome shotgun (WGS) entry which is preliminary data.</text>
</comment>
<sequence length="167" mass="17926">MPNRPKTASIGSQTRFLPRLQANLPLRILLFGSVVIAATSYVFSQAPASYPPAETLPTSPETRELKEQTISGGQAEKVLGVVGQANARPYQVGAAGDMIGFSHSDGSGSQTITLIDTGKSWMAVYHIDRSGTIRLVSSRPIDADFSLQLNATSPLPEEIRQMNKGKK</sequence>
<dbReference type="EMBL" id="BAABGA010000018">
    <property type="protein sequence ID" value="GAA4449351.1"/>
    <property type="molecule type" value="Genomic_DNA"/>
</dbReference>
<evidence type="ECO:0000313" key="2">
    <source>
        <dbReference type="Proteomes" id="UP001500840"/>
    </source>
</evidence>